<sequence>MEDNQNKNLSGSGLESAPSSPVHSATHASSASLSDSTSDEEIVKEVKKERKNKGNALSDSGEPQISPTASPTVTPTVKPKVKQEPKTEVKTKSLSDSNVSSTNASATFDETSESQDAQKARTQEQFSKLTEADVQINLRLLSDIKEGEKIMIVEGRWMKVDQRYVQSVRRWWTEDSRDRTLSFIEHVITSAKEHCNTAVGKVLKNEDKQDNMTKLLTLQSLLNGSLTGLGRMMTTYGEDKHNRATIETYVTMIRTFCDQDLKKAIKKDE</sequence>
<name>A0A5K0U7T3_9VIRU</name>
<feature type="compositionally biased region" description="Low complexity" evidence="1">
    <location>
        <begin position="16"/>
        <end position="36"/>
    </location>
</feature>
<evidence type="ECO:0000256" key="1">
    <source>
        <dbReference type="SAM" id="MobiDB-lite"/>
    </source>
</evidence>
<gene>
    <name evidence="2" type="ORF">YASMINEVIRUS_308</name>
</gene>
<feature type="compositionally biased region" description="Polar residues" evidence="1">
    <location>
        <begin position="94"/>
        <end position="115"/>
    </location>
</feature>
<feature type="compositionally biased region" description="Polar residues" evidence="1">
    <location>
        <begin position="55"/>
        <end position="70"/>
    </location>
</feature>
<comment type="caution">
    <text evidence="2">The sequence shown here is derived from an EMBL/GenBank/DDBJ whole genome shotgun (WGS) entry which is preliminary data.</text>
</comment>
<protein>
    <submittedName>
        <fullName evidence="2">Uncharacterized protein</fullName>
    </submittedName>
</protein>
<feature type="region of interest" description="Disordered" evidence="1">
    <location>
        <begin position="1"/>
        <end position="121"/>
    </location>
</feature>
<feature type="compositionally biased region" description="Basic and acidic residues" evidence="1">
    <location>
        <begin position="81"/>
        <end position="93"/>
    </location>
</feature>
<evidence type="ECO:0000313" key="3">
    <source>
        <dbReference type="Proteomes" id="UP000594342"/>
    </source>
</evidence>
<organism evidence="2 3">
    <name type="scientific">Yasminevirus sp. GU-2018</name>
    <dbReference type="NCBI Taxonomy" id="2420051"/>
    <lineage>
        <taxon>Viruses</taxon>
        <taxon>Varidnaviria</taxon>
        <taxon>Bamfordvirae</taxon>
        <taxon>Nucleocytoviricota</taxon>
        <taxon>Megaviricetes</taxon>
        <taxon>Imitervirales</taxon>
        <taxon>Mimiviridae</taxon>
        <taxon>Klosneuvirinae</taxon>
        <taxon>Yasminevirus</taxon>
        <taxon>Yasminevirus saudimassiliense</taxon>
    </lineage>
</organism>
<dbReference type="Proteomes" id="UP000594342">
    <property type="component" value="Unassembled WGS sequence"/>
</dbReference>
<reference evidence="2 3" key="1">
    <citation type="submission" date="2018-10" db="EMBL/GenBank/DDBJ databases">
        <authorList>
            <consortium name="IHU Genomes"/>
        </authorList>
    </citation>
    <scope>NUCLEOTIDE SEQUENCE [LARGE SCALE GENOMIC DNA]</scope>
    <source>
        <strain evidence="2 3">A1</strain>
    </source>
</reference>
<accession>A0A5K0U7T3</accession>
<dbReference type="EMBL" id="UPSH01000001">
    <property type="protein sequence ID" value="VBB17845.1"/>
    <property type="molecule type" value="Genomic_DNA"/>
</dbReference>
<proteinExistence type="predicted"/>
<keyword evidence="3" id="KW-1185">Reference proteome</keyword>
<evidence type="ECO:0000313" key="2">
    <source>
        <dbReference type="EMBL" id="VBB17845.1"/>
    </source>
</evidence>
<feature type="compositionally biased region" description="Polar residues" evidence="1">
    <location>
        <begin position="1"/>
        <end position="13"/>
    </location>
</feature>